<evidence type="ECO:0000256" key="11">
    <source>
        <dbReference type="SAM" id="Phobius"/>
    </source>
</evidence>
<dbReference type="OrthoDB" id="597657at2"/>
<dbReference type="PANTHER" id="PTHR32089">
    <property type="entry name" value="METHYL-ACCEPTING CHEMOTAXIS PROTEIN MCPB"/>
    <property type="match status" value="1"/>
</dbReference>
<dbReference type="SMART" id="SM00283">
    <property type="entry name" value="MA"/>
    <property type="match status" value="1"/>
</dbReference>
<feature type="transmembrane region" description="Helical" evidence="11">
    <location>
        <begin position="292"/>
        <end position="314"/>
    </location>
</feature>
<keyword evidence="4 11" id="KW-0812">Transmembrane</keyword>
<dbReference type="CDD" id="cd18773">
    <property type="entry name" value="PDC1_HK_sensor"/>
    <property type="match status" value="1"/>
</dbReference>
<evidence type="ECO:0000313" key="14">
    <source>
        <dbReference type="EMBL" id="SDY60852.1"/>
    </source>
</evidence>
<dbReference type="RefSeq" id="WP_093311737.1">
    <property type="nucleotide sequence ID" value="NZ_FNPV01000003.1"/>
</dbReference>
<sequence>MKSIKMKMVCILTVVILLFSVTLSFISINTASNAVLGEAVQGLQTQAQEAAVIAEVSIDGQFVFLEGLGKIQRLSDPLADLDEKMTILLAEAEESPFIRIGVADLNGNLYLSDSYGIGGNIVDISEREYYHESLEGKRAMMPPAVSVNPDDEGGVVMVYSVPLYHRNRIVGAIVAVGDGNFLSYIVDGIGYGEAGYGYVIDENGTVIAHHNREMVIDQFNPIRSAEEDESLRPVAQLFETILAERQGHGQYFFNQIDVHAGFEEIPGTDWIIATVAEENEILQGVSRLRNTLMITMIVMIAIGVVVSILVGNSFSNPIIEIQKVVDRLAKYDLSIEKDSKMQRYQKQKDEIGQMTASLAVMQENLTKLVKEIAGQADNVAASSEELTSTSLEASTAAAEVAKTIEEIAEGASDQAKETEKGAEHVKTLGITMEKNQEYMKQLNESADLVDHYKSEGLEKMNHLIGKSGETKKGIKEIHAVMNETQESTSQIEQASVMIKSIAEQTNLLALNAAIEAARAGEAGKGFAVVADEIRKLAEQSNHFTDEIAKVISNLTEKVEKAASNVQTVGSVIEEQNTSVEDTTEKFHGIAEAIESMQNILRSLNESGQEMEEKKNEIISMIENLAAISEENAAGTQQASASVEEQTAAMDEIANTSEDLAKLAQELQEASAQFTF</sequence>
<evidence type="ECO:0000256" key="10">
    <source>
        <dbReference type="SAM" id="Coils"/>
    </source>
</evidence>
<dbReference type="Gene3D" id="1.10.287.950">
    <property type="entry name" value="Methyl-accepting chemotaxis protein"/>
    <property type="match status" value="1"/>
</dbReference>
<reference evidence="14 15" key="1">
    <citation type="submission" date="2016-10" db="EMBL/GenBank/DDBJ databases">
        <authorList>
            <person name="de Groot N.N."/>
        </authorList>
    </citation>
    <scope>NUCLEOTIDE SEQUENCE [LARGE SCALE GENOMIC DNA]</scope>
    <source>
        <strain evidence="14 15">APO</strain>
    </source>
</reference>
<evidence type="ECO:0000256" key="1">
    <source>
        <dbReference type="ARBA" id="ARBA00004651"/>
    </source>
</evidence>
<dbReference type="InterPro" id="IPR004089">
    <property type="entry name" value="MCPsignal_dom"/>
</dbReference>
<evidence type="ECO:0000256" key="2">
    <source>
        <dbReference type="ARBA" id="ARBA00022475"/>
    </source>
</evidence>
<keyword evidence="5 11" id="KW-1133">Transmembrane helix</keyword>
<dbReference type="EMBL" id="FNPV01000003">
    <property type="protein sequence ID" value="SDY60852.1"/>
    <property type="molecule type" value="Genomic_DNA"/>
</dbReference>
<evidence type="ECO:0000313" key="15">
    <source>
        <dbReference type="Proteomes" id="UP000199230"/>
    </source>
</evidence>
<dbReference type="Gene3D" id="3.30.450.20">
    <property type="entry name" value="PAS domain"/>
    <property type="match status" value="1"/>
</dbReference>
<dbReference type="PANTHER" id="PTHR32089:SF112">
    <property type="entry name" value="LYSOZYME-LIKE PROTEIN-RELATED"/>
    <property type="match status" value="1"/>
</dbReference>
<keyword evidence="6 11" id="KW-0472">Membrane</keyword>
<evidence type="ECO:0000259" key="12">
    <source>
        <dbReference type="PROSITE" id="PS50111"/>
    </source>
</evidence>
<dbReference type="PROSITE" id="PS50111">
    <property type="entry name" value="CHEMOTAXIS_TRANSDUC_2"/>
    <property type="match status" value="1"/>
</dbReference>
<gene>
    <name evidence="14" type="ORF">SAMN05192546_103115</name>
</gene>
<dbReference type="GO" id="GO:0005886">
    <property type="term" value="C:plasma membrane"/>
    <property type="evidence" value="ECO:0007669"/>
    <property type="project" value="UniProtKB-SubCell"/>
</dbReference>
<evidence type="ECO:0000256" key="6">
    <source>
        <dbReference type="ARBA" id="ARBA00023136"/>
    </source>
</evidence>
<feature type="domain" description="Methyl-accepting transducer" evidence="12">
    <location>
        <begin position="389"/>
        <end position="646"/>
    </location>
</feature>
<comment type="similarity">
    <text evidence="8">Belongs to the methyl-accepting chemotaxis (MCP) protein family.</text>
</comment>
<dbReference type="InterPro" id="IPR033479">
    <property type="entry name" value="dCache_1"/>
</dbReference>
<evidence type="ECO:0000256" key="7">
    <source>
        <dbReference type="ARBA" id="ARBA00023224"/>
    </source>
</evidence>
<evidence type="ECO:0000256" key="9">
    <source>
        <dbReference type="PROSITE-ProRule" id="PRU00284"/>
    </source>
</evidence>
<organism evidence="14 15">
    <name type="scientific">Tindallia californiensis</name>
    <dbReference type="NCBI Taxonomy" id="159292"/>
    <lineage>
        <taxon>Bacteria</taxon>
        <taxon>Bacillati</taxon>
        <taxon>Bacillota</taxon>
        <taxon>Clostridia</taxon>
        <taxon>Peptostreptococcales</taxon>
        <taxon>Tindalliaceae</taxon>
        <taxon>Tindallia</taxon>
    </lineage>
</organism>
<dbReference type="GO" id="GO:0006935">
    <property type="term" value="P:chemotaxis"/>
    <property type="evidence" value="ECO:0007669"/>
    <property type="project" value="UniProtKB-KW"/>
</dbReference>
<keyword evidence="7 9" id="KW-0807">Transducer</keyword>
<evidence type="ECO:0000256" key="4">
    <source>
        <dbReference type="ARBA" id="ARBA00022692"/>
    </source>
</evidence>
<dbReference type="InterPro" id="IPR003660">
    <property type="entry name" value="HAMP_dom"/>
</dbReference>
<comment type="subcellular location">
    <subcellularLocation>
        <location evidence="1">Cell membrane</location>
        <topology evidence="1">Multi-pass membrane protein</topology>
    </subcellularLocation>
</comment>
<keyword evidence="15" id="KW-1185">Reference proteome</keyword>
<keyword evidence="3" id="KW-0145">Chemotaxis</keyword>
<dbReference type="CDD" id="cd12912">
    <property type="entry name" value="PDC2_MCP_like"/>
    <property type="match status" value="1"/>
</dbReference>
<dbReference type="Proteomes" id="UP000199230">
    <property type="component" value="Unassembled WGS sequence"/>
</dbReference>
<protein>
    <submittedName>
        <fullName evidence="14">Methyl-accepting chemotaxis sensory transducer with Cache sensor</fullName>
    </submittedName>
</protein>
<feature type="coiled-coil region" evidence="10">
    <location>
        <begin position="593"/>
        <end position="672"/>
    </location>
</feature>
<dbReference type="PROSITE" id="PS50885">
    <property type="entry name" value="HAMP"/>
    <property type="match status" value="1"/>
</dbReference>
<dbReference type="SUPFAM" id="SSF58104">
    <property type="entry name" value="Methyl-accepting chemotaxis protein (MCP) signaling domain"/>
    <property type="match status" value="1"/>
</dbReference>
<evidence type="ECO:0000256" key="8">
    <source>
        <dbReference type="ARBA" id="ARBA00029447"/>
    </source>
</evidence>
<dbReference type="GO" id="GO:0007165">
    <property type="term" value="P:signal transduction"/>
    <property type="evidence" value="ECO:0007669"/>
    <property type="project" value="UniProtKB-KW"/>
</dbReference>
<accession>A0A1H3L8U0</accession>
<evidence type="ECO:0000256" key="5">
    <source>
        <dbReference type="ARBA" id="ARBA00022989"/>
    </source>
</evidence>
<evidence type="ECO:0000256" key="3">
    <source>
        <dbReference type="ARBA" id="ARBA00022500"/>
    </source>
</evidence>
<dbReference type="STRING" id="159292.SAMN05192546_103115"/>
<dbReference type="CDD" id="cd06225">
    <property type="entry name" value="HAMP"/>
    <property type="match status" value="1"/>
</dbReference>
<dbReference type="Pfam" id="PF00015">
    <property type="entry name" value="MCPsignal"/>
    <property type="match status" value="1"/>
</dbReference>
<proteinExistence type="inferred from homology"/>
<dbReference type="AlphaFoldDB" id="A0A1H3L8U0"/>
<evidence type="ECO:0000259" key="13">
    <source>
        <dbReference type="PROSITE" id="PS50885"/>
    </source>
</evidence>
<keyword evidence="10" id="KW-0175">Coiled coil</keyword>
<keyword evidence="2" id="KW-1003">Cell membrane</keyword>
<name>A0A1H3L8U0_9FIRM</name>
<dbReference type="Pfam" id="PF02743">
    <property type="entry name" value="dCache_1"/>
    <property type="match status" value="1"/>
</dbReference>
<feature type="domain" description="HAMP" evidence="13">
    <location>
        <begin position="312"/>
        <end position="370"/>
    </location>
</feature>